<dbReference type="Gene3D" id="3.80.10.10">
    <property type="entry name" value="Ribonuclease Inhibitor"/>
    <property type="match status" value="1"/>
</dbReference>
<dbReference type="InterPro" id="IPR041245">
    <property type="entry name" value="CARMIL_PH"/>
</dbReference>
<dbReference type="OrthoDB" id="18598at2759"/>
<accession>A0A158RCL5</accession>
<keyword evidence="4" id="KW-1185">Reference proteome</keyword>
<dbReference type="InterPro" id="IPR001611">
    <property type="entry name" value="Leu-rich_rpt"/>
</dbReference>
<feature type="domain" description="CARMIL pleckstrin homology" evidence="2">
    <location>
        <begin position="31"/>
        <end position="129"/>
    </location>
</feature>
<dbReference type="SUPFAM" id="SSF52047">
    <property type="entry name" value="RNI-like"/>
    <property type="match status" value="1"/>
</dbReference>
<dbReference type="Pfam" id="PF17888">
    <property type="entry name" value="Carm_PH"/>
    <property type="match status" value="1"/>
</dbReference>
<proteinExistence type="predicted"/>
<evidence type="ECO:0000313" key="3">
    <source>
        <dbReference type="EMBL" id="VDN05498.1"/>
    </source>
</evidence>
<dbReference type="EMBL" id="UYYF01004567">
    <property type="protein sequence ID" value="VDN05498.1"/>
    <property type="molecule type" value="Genomic_DNA"/>
</dbReference>
<dbReference type="STRING" id="103827.A0A158RCL5"/>
<evidence type="ECO:0000313" key="4">
    <source>
        <dbReference type="Proteomes" id="UP000276776"/>
    </source>
</evidence>
<feature type="region of interest" description="Disordered" evidence="1">
    <location>
        <begin position="935"/>
        <end position="969"/>
    </location>
</feature>
<organism evidence="5">
    <name type="scientific">Thelazia callipaeda</name>
    <name type="common">Oriental eyeworm</name>
    <name type="synonym">Parasitic nematode</name>
    <dbReference type="NCBI Taxonomy" id="103827"/>
    <lineage>
        <taxon>Eukaryota</taxon>
        <taxon>Metazoa</taxon>
        <taxon>Ecdysozoa</taxon>
        <taxon>Nematoda</taxon>
        <taxon>Chromadorea</taxon>
        <taxon>Rhabditida</taxon>
        <taxon>Spirurina</taxon>
        <taxon>Spiruromorpha</taxon>
        <taxon>Thelazioidea</taxon>
        <taxon>Thelaziidae</taxon>
        <taxon>Thelazia</taxon>
    </lineage>
</organism>
<dbReference type="Proteomes" id="UP000276776">
    <property type="component" value="Unassembled WGS sequence"/>
</dbReference>
<evidence type="ECO:0000313" key="5">
    <source>
        <dbReference type="WBParaSite" id="TCLT_0000799701-mRNA-1"/>
    </source>
</evidence>
<reference evidence="5" key="1">
    <citation type="submission" date="2016-04" db="UniProtKB">
        <authorList>
            <consortium name="WormBaseParasite"/>
        </authorList>
    </citation>
    <scope>IDENTIFICATION</scope>
</reference>
<dbReference type="OMA" id="KIYATHG"/>
<dbReference type="GO" id="GO:0030027">
    <property type="term" value="C:lamellipodium"/>
    <property type="evidence" value="ECO:0007669"/>
    <property type="project" value="TreeGrafter"/>
</dbReference>
<evidence type="ECO:0000256" key="1">
    <source>
        <dbReference type="SAM" id="MobiDB-lite"/>
    </source>
</evidence>
<feature type="compositionally biased region" description="Polar residues" evidence="1">
    <location>
        <begin position="734"/>
        <end position="756"/>
    </location>
</feature>
<dbReference type="WBParaSite" id="TCLT_0000799701-mRNA-1">
    <property type="protein sequence ID" value="TCLT_0000799701-mRNA-1"/>
    <property type="gene ID" value="TCLT_0000799701"/>
</dbReference>
<dbReference type="InterPro" id="IPR011993">
    <property type="entry name" value="PH-like_dom_sf"/>
</dbReference>
<evidence type="ECO:0000259" key="2">
    <source>
        <dbReference type="Pfam" id="PF17888"/>
    </source>
</evidence>
<dbReference type="InterPro" id="IPR032675">
    <property type="entry name" value="LRR_dom_sf"/>
</dbReference>
<dbReference type="GO" id="GO:0005886">
    <property type="term" value="C:plasma membrane"/>
    <property type="evidence" value="ECO:0007669"/>
    <property type="project" value="TreeGrafter"/>
</dbReference>
<feature type="region of interest" description="Disordered" evidence="1">
    <location>
        <begin position="726"/>
        <end position="762"/>
    </location>
</feature>
<dbReference type="GO" id="GO:0034315">
    <property type="term" value="P:regulation of Arp2/3 complex-mediated actin nucleation"/>
    <property type="evidence" value="ECO:0007669"/>
    <property type="project" value="TreeGrafter"/>
</dbReference>
<dbReference type="GO" id="GO:0016477">
    <property type="term" value="P:cell migration"/>
    <property type="evidence" value="ECO:0007669"/>
    <property type="project" value="TreeGrafter"/>
</dbReference>
<dbReference type="InterPro" id="IPR051279">
    <property type="entry name" value="PP1-Reg/Actin-Interact_Protein"/>
</dbReference>
<sequence length="969" mass="107680">MSLSRGVQASELCLYVQEKCSSIFGSKFWDCRLACAVEYGTKSDKLEYRIFVLTKFRVFILHGKTPSSLKIDRTFHILSIRVIQVVNDHEVCFILDESYLAKRRIFIRLENGAKNIAVSVLSAFKHYFPDITQNFRNFIELLPAELFDEFQFLPNSRPYLPCHNFRRSYAALCDYYDLPFRDEVVWDVEKIYATHGVHILRLDDFTHLLSRDLLPIVAVCQYSCYFTGLCVDDIKLGAELVDIILSVIRNSRCLKVLILRNCSLPKDFIASFTYAVQSNIMSLEEVDFSKNLLEDKKGFVSLSPVLSKMTSLQSLTFSDCAMSEKSINLICYGILQGIKGKASIDCKFLTTLDFSGNNLKDDISDLLQLLSLCTNLRVLNLSGTSLNIDRLWASLIYGGLQLEILKLASCQTGRRSKENAQQMKEYFSTAALLLGLASNQQLKPLILCLNGVCDRNSITVLETCLSGVNVSSLSLKDNNLDVELLPVVIAASQMRYLTKLDLSGTNFPNWKRGSKNLSAVSNTLLEIIKLVGEDDSRLHDLSIADCRLGSHLSILLNTLGVASSLQSLDISNDMGNFGARLLAKALQINCSLKKKSDHRNSTLLSLPFPVIDVAESLNRADRTKTLAALTEIELCIEKNRAGRSHSEKQYMCSILASKQEVGTCDDGNIKNGSEELMRSLNTLDLSEELDIEMEKAAYDVMSRLDDIMISGTVQKIVNNYRAQCNSTEKDGPENVQNSGNGSPNINLLNSSKSIPSRSHRPKSVITELTSDEIEDKVNLDAPPMPSALSHPSKCRPRPMRNFKNIKPQLSLEEFQQIRCDGESVDDCAVYDIAANESSNCSPRESEIEHSNDLSIVDGNRPRSPAASRICTTLLSQEHFTELNASIMEPSAPPLLTSASVSSAVAPPIVPRRNKACIALVPPTLPPKPEQIVAARPVSCSDDENRSGRKSVADMARLFSSTDTPFGRRS</sequence>
<dbReference type="PROSITE" id="PS51450">
    <property type="entry name" value="LRR"/>
    <property type="match status" value="1"/>
</dbReference>
<dbReference type="AlphaFoldDB" id="A0A158RCL5"/>
<feature type="region of interest" description="Disordered" evidence="1">
    <location>
        <begin position="777"/>
        <end position="799"/>
    </location>
</feature>
<name>A0A158RCL5_THECL</name>
<reference evidence="3 4" key="2">
    <citation type="submission" date="2018-11" db="EMBL/GenBank/DDBJ databases">
        <authorList>
            <consortium name="Pathogen Informatics"/>
        </authorList>
    </citation>
    <scope>NUCLEOTIDE SEQUENCE [LARGE SCALE GENOMIC DNA]</scope>
</reference>
<dbReference type="PANTHER" id="PTHR24112:SF66">
    <property type="entry name" value="LEUCINE-RICH REPEAT, ISOFORM F"/>
    <property type="match status" value="1"/>
</dbReference>
<gene>
    <name evidence="3" type="ORF">TCLT_LOCUS7986</name>
</gene>
<dbReference type="Gene3D" id="2.30.29.30">
    <property type="entry name" value="Pleckstrin-homology domain (PH domain)/Phosphotyrosine-binding domain (PTB)"/>
    <property type="match status" value="1"/>
</dbReference>
<protein>
    <submittedName>
        <fullName evidence="5">Carm_PH domain-containing protein</fullName>
    </submittedName>
</protein>
<dbReference type="PANTHER" id="PTHR24112">
    <property type="entry name" value="LEUCINE-RICH REPEAT, ISOFORM F-RELATED"/>
    <property type="match status" value="1"/>
</dbReference>